<proteinExistence type="predicted"/>
<evidence type="ECO:0000313" key="2">
    <source>
        <dbReference type="Proteomes" id="UP000242310"/>
    </source>
</evidence>
<evidence type="ECO:0000313" key="1">
    <source>
        <dbReference type="EMBL" id="PSL41281.1"/>
    </source>
</evidence>
<dbReference type="Pfam" id="PF11148">
    <property type="entry name" value="DUF2922"/>
    <property type="match status" value="1"/>
</dbReference>
<accession>A0A2P8H4Y8</accession>
<protein>
    <recommendedName>
        <fullName evidence="3">DUF2922 family protein</fullName>
    </recommendedName>
</protein>
<dbReference type="EMBL" id="PYAV01000020">
    <property type="protein sequence ID" value="PSL41281.1"/>
    <property type="molecule type" value="Genomic_DNA"/>
</dbReference>
<keyword evidence="2" id="KW-1185">Reference proteome</keyword>
<name>A0A2P8H4Y8_9BACI</name>
<dbReference type="RefSeq" id="WP_106589981.1">
    <property type="nucleotide sequence ID" value="NZ_PYAV01000020.1"/>
</dbReference>
<organism evidence="1 2">
    <name type="scientific">Salsuginibacillus halophilus</name>
    <dbReference type="NCBI Taxonomy" id="517424"/>
    <lineage>
        <taxon>Bacteria</taxon>
        <taxon>Bacillati</taxon>
        <taxon>Bacillota</taxon>
        <taxon>Bacilli</taxon>
        <taxon>Bacillales</taxon>
        <taxon>Bacillaceae</taxon>
        <taxon>Salsuginibacillus</taxon>
    </lineage>
</organism>
<comment type="caution">
    <text evidence="1">The sequence shown here is derived from an EMBL/GenBank/DDBJ whole genome shotgun (WGS) entry which is preliminary data.</text>
</comment>
<dbReference type="AlphaFoldDB" id="A0A2P8H4Y8"/>
<evidence type="ECO:0008006" key="3">
    <source>
        <dbReference type="Google" id="ProtNLM"/>
    </source>
</evidence>
<dbReference type="Proteomes" id="UP000242310">
    <property type="component" value="Unassembled WGS sequence"/>
</dbReference>
<gene>
    <name evidence="1" type="ORF">B0H94_12027</name>
</gene>
<sequence length="74" mass="8271">MSSQTLQLRFVTEFGNNATVSISTPKYPADAEEVQAAMETMIANDEFKRSGGQLAEIRDARIVSRDVEDIEFED</sequence>
<reference evidence="1 2" key="1">
    <citation type="submission" date="2018-03" db="EMBL/GenBank/DDBJ databases">
        <title>Genomic Encyclopedia of Type Strains, Phase III (KMG-III): the genomes of soil and plant-associated and newly described type strains.</title>
        <authorList>
            <person name="Whitman W."/>
        </authorList>
    </citation>
    <scope>NUCLEOTIDE SEQUENCE [LARGE SCALE GENOMIC DNA]</scope>
    <source>
        <strain evidence="1 2">CGMCC 1.07653</strain>
    </source>
</reference>
<dbReference type="InterPro" id="IPR021321">
    <property type="entry name" value="DUF2922"/>
</dbReference>
<dbReference type="OrthoDB" id="2454247at2"/>